<dbReference type="PROSITE" id="PS01117">
    <property type="entry name" value="HTH_MARR_1"/>
    <property type="match status" value="1"/>
</dbReference>
<dbReference type="OrthoDB" id="195851at2"/>
<keyword evidence="6" id="KW-1185">Reference proteome</keyword>
<keyword evidence="3" id="KW-0804">Transcription</keyword>
<evidence type="ECO:0000256" key="3">
    <source>
        <dbReference type="ARBA" id="ARBA00023163"/>
    </source>
</evidence>
<protein>
    <submittedName>
        <fullName evidence="5">MarR family transcriptional regulator</fullName>
    </submittedName>
</protein>
<name>A0A4Q1AW43_9BACT</name>
<keyword evidence="2" id="KW-0238">DNA-binding</keyword>
<evidence type="ECO:0000313" key="6">
    <source>
        <dbReference type="Proteomes" id="UP000289718"/>
    </source>
</evidence>
<dbReference type="Gene3D" id="1.10.10.10">
    <property type="entry name" value="Winged helix-like DNA-binding domain superfamily/Winged helix DNA-binding domain"/>
    <property type="match status" value="1"/>
</dbReference>
<sequence>MYFNMNLSLGFILNKTAIASKSCFNNKLKEFDISPEQWSIIFRVVENPGLSQKMLSDTTYKDQSNITRSIDRLEKKSFLTRKYNKIDKRTINIFPTKKAEEIVEKIIPISEKHNQLLLNGLNDEEQNLLTLLLNKVYKNIENKEKHNV</sequence>
<dbReference type="InterPro" id="IPR023187">
    <property type="entry name" value="Tscrpt_reg_MarR-type_CS"/>
</dbReference>
<dbReference type="EMBL" id="NXIE01000006">
    <property type="protein sequence ID" value="RXK11669.1"/>
    <property type="molecule type" value="Genomic_DNA"/>
</dbReference>
<evidence type="ECO:0000313" key="5">
    <source>
        <dbReference type="EMBL" id="RXK11669.1"/>
    </source>
</evidence>
<dbReference type="GO" id="GO:0003677">
    <property type="term" value="F:DNA binding"/>
    <property type="evidence" value="ECO:0007669"/>
    <property type="project" value="UniProtKB-KW"/>
</dbReference>
<reference evidence="5 6" key="1">
    <citation type="submission" date="2017-09" db="EMBL/GenBank/DDBJ databases">
        <title>Genomics of the genus Arcobacter.</title>
        <authorList>
            <person name="Perez-Cataluna A."/>
            <person name="Figueras M.J."/>
            <person name="Salas-Masso N."/>
        </authorList>
    </citation>
    <scope>NUCLEOTIDE SEQUENCE [LARGE SCALE GENOMIC DNA]</scope>
    <source>
        <strain evidence="5 6">F156-34</strain>
    </source>
</reference>
<gene>
    <name evidence="5" type="ORF">CP965_12930</name>
</gene>
<comment type="caution">
    <text evidence="5">The sequence shown here is derived from an EMBL/GenBank/DDBJ whole genome shotgun (WGS) entry which is preliminary data.</text>
</comment>
<keyword evidence="1" id="KW-0805">Transcription regulation</keyword>
<evidence type="ECO:0000256" key="2">
    <source>
        <dbReference type="ARBA" id="ARBA00023125"/>
    </source>
</evidence>
<dbReference type="InterPro" id="IPR036388">
    <property type="entry name" value="WH-like_DNA-bd_sf"/>
</dbReference>
<dbReference type="InterPro" id="IPR036390">
    <property type="entry name" value="WH_DNA-bd_sf"/>
</dbReference>
<dbReference type="GO" id="GO:0003700">
    <property type="term" value="F:DNA-binding transcription factor activity"/>
    <property type="evidence" value="ECO:0007669"/>
    <property type="project" value="InterPro"/>
</dbReference>
<dbReference type="InterPro" id="IPR000835">
    <property type="entry name" value="HTH_MarR-typ"/>
</dbReference>
<proteinExistence type="predicted"/>
<dbReference type="Pfam" id="PF01047">
    <property type="entry name" value="MarR"/>
    <property type="match status" value="1"/>
</dbReference>
<dbReference type="RefSeq" id="WP_129062538.1">
    <property type="nucleotide sequence ID" value="NZ_NXIE01000006.1"/>
</dbReference>
<dbReference type="SUPFAM" id="SSF46785">
    <property type="entry name" value="Winged helix' DNA-binding domain"/>
    <property type="match status" value="1"/>
</dbReference>
<dbReference type="PROSITE" id="PS50995">
    <property type="entry name" value="HTH_MARR_2"/>
    <property type="match status" value="1"/>
</dbReference>
<evidence type="ECO:0000259" key="4">
    <source>
        <dbReference type="PROSITE" id="PS50995"/>
    </source>
</evidence>
<feature type="domain" description="HTH marR-type" evidence="4">
    <location>
        <begin position="6"/>
        <end position="138"/>
    </location>
</feature>
<dbReference type="PANTHER" id="PTHR42756:SF1">
    <property type="entry name" value="TRANSCRIPTIONAL REPRESSOR OF EMRAB OPERON"/>
    <property type="match status" value="1"/>
</dbReference>
<evidence type="ECO:0000256" key="1">
    <source>
        <dbReference type="ARBA" id="ARBA00023015"/>
    </source>
</evidence>
<dbReference type="AlphaFoldDB" id="A0A4Q1AW43"/>
<dbReference type="PANTHER" id="PTHR42756">
    <property type="entry name" value="TRANSCRIPTIONAL REGULATOR, MARR"/>
    <property type="match status" value="1"/>
</dbReference>
<accession>A0A4Q1AW43</accession>
<dbReference type="PRINTS" id="PR00598">
    <property type="entry name" value="HTHMARR"/>
</dbReference>
<dbReference type="SMART" id="SM00347">
    <property type="entry name" value="HTH_MARR"/>
    <property type="match status" value="1"/>
</dbReference>
<organism evidence="5 6">
    <name type="scientific">Halarcobacter mediterraneus</name>
    <dbReference type="NCBI Taxonomy" id="2023153"/>
    <lineage>
        <taxon>Bacteria</taxon>
        <taxon>Pseudomonadati</taxon>
        <taxon>Campylobacterota</taxon>
        <taxon>Epsilonproteobacteria</taxon>
        <taxon>Campylobacterales</taxon>
        <taxon>Arcobacteraceae</taxon>
        <taxon>Halarcobacter</taxon>
    </lineage>
</organism>
<dbReference type="Proteomes" id="UP000289718">
    <property type="component" value="Unassembled WGS sequence"/>
</dbReference>